<evidence type="ECO:0000313" key="6">
    <source>
        <dbReference type="Proteomes" id="UP000035762"/>
    </source>
</evidence>
<dbReference type="GO" id="GO:0003677">
    <property type="term" value="F:DNA binding"/>
    <property type="evidence" value="ECO:0007669"/>
    <property type="project" value="UniProtKB-KW"/>
</dbReference>
<protein>
    <submittedName>
        <fullName evidence="5">Transcriptional regulator SlyA</fullName>
    </submittedName>
</protein>
<evidence type="ECO:0000256" key="2">
    <source>
        <dbReference type="ARBA" id="ARBA00023125"/>
    </source>
</evidence>
<evidence type="ECO:0000256" key="3">
    <source>
        <dbReference type="ARBA" id="ARBA00023163"/>
    </source>
</evidence>
<name>A0A090MVB3_AFIFE</name>
<keyword evidence="3" id="KW-0804">Transcription</keyword>
<sequence length="150" mass="16743">MSDPPSSQSKRGNPAFQLNHVSRLMTRYFDRRLALLGVNVAYLAVLRALQESGRLSQKELIEIGRIGQPAMAQMLERMVKDDLLVRAQDAGDKRKAIFALSDTALELIPQIKAVLNEGNAEVFAALDETELTEFLDTMQKLEDRLTSLGK</sequence>
<dbReference type="OrthoDB" id="2287011at2"/>
<feature type="domain" description="HTH marR-type" evidence="4">
    <location>
        <begin position="11"/>
        <end position="143"/>
    </location>
</feature>
<dbReference type="Pfam" id="PF12802">
    <property type="entry name" value="MarR_2"/>
    <property type="match status" value="1"/>
</dbReference>
<keyword evidence="1" id="KW-0805">Transcription regulation</keyword>
<gene>
    <name evidence="5" type="ORF">BN961_03857</name>
</gene>
<dbReference type="InterPro" id="IPR000835">
    <property type="entry name" value="HTH_MarR-typ"/>
</dbReference>
<dbReference type="PROSITE" id="PS50995">
    <property type="entry name" value="HTH_MARR_2"/>
    <property type="match status" value="1"/>
</dbReference>
<dbReference type="SUPFAM" id="SSF46785">
    <property type="entry name" value="Winged helix' DNA-binding domain"/>
    <property type="match status" value="1"/>
</dbReference>
<keyword evidence="6" id="KW-1185">Reference proteome</keyword>
<dbReference type="InterPro" id="IPR036390">
    <property type="entry name" value="WH_DNA-bd_sf"/>
</dbReference>
<keyword evidence="2" id="KW-0238">DNA-binding</keyword>
<dbReference type="Gene3D" id="1.10.10.10">
    <property type="entry name" value="Winged helix-like DNA-binding domain superfamily/Winged helix DNA-binding domain"/>
    <property type="match status" value="1"/>
</dbReference>
<dbReference type="RefSeq" id="WP_048757921.1">
    <property type="nucleotide sequence ID" value="NZ_CCAZ020000002.1"/>
</dbReference>
<dbReference type="PANTHER" id="PTHR42756">
    <property type="entry name" value="TRANSCRIPTIONAL REGULATOR, MARR"/>
    <property type="match status" value="1"/>
</dbReference>
<evidence type="ECO:0000259" key="4">
    <source>
        <dbReference type="PROSITE" id="PS50995"/>
    </source>
</evidence>
<dbReference type="SMART" id="SM00347">
    <property type="entry name" value="HTH_MARR"/>
    <property type="match status" value="1"/>
</dbReference>
<dbReference type="PANTHER" id="PTHR42756:SF1">
    <property type="entry name" value="TRANSCRIPTIONAL REPRESSOR OF EMRAB OPERON"/>
    <property type="match status" value="1"/>
</dbReference>
<evidence type="ECO:0000256" key="1">
    <source>
        <dbReference type="ARBA" id="ARBA00023015"/>
    </source>
</evidence>
<dbReference type="Proteomes" id="UP000035762">
    <property type="component" value="Unassembled WGS sequence"/>
</dbReference>
<accession>A0A090MVB3</accession>
<organism evidence="5 6">
    <name type="scientific">Afipia felis</name>
    <name type="common">Cat scratch disease bacillus</name>
    <dbReference type="NCBI Taxonomy" id="1035"/>
    <lineage>
        <taxon>Bacteria</taxon>
        <taxon>Pseudomonadati</taxon>
        <taxon>Pseudomonadota</taxon>
        <taxon>Alphaproteobacteria</taxon>
        <taxon>Hyphomicrobiales</taxon>
        <taxon>Nitrobacteraceae</taxon>
        <taxon>Afipia</taxon>
    </lineage>
</organism>
<dbReference type="EMBL" id="CCAZ020000002">
    <property type="protein sequence ID" value="CEG10417.1"/>
    <property type="molecule type" value="Genomic_DNA"/>
</dbReference>
<reference evidence="5 6" key="1">
    <citation type="journal article" date="2014" name="Genome Announc.">
        <title>Genome Sequence of Afipia felis Strain 76713, Isolated in Hospital Water Using an Amoeba Co-Culture Procedure.</title>
        <authorList>
            <person name="Benamar S."/>
            <person name="La Scola B."/>
            <person name="Croce O."/>
        </authorList>
    </citation>
    <scope>NUCLEOTIDE SEQUENCE [LARGE SCALE GENOMIC DNA]</scope>
    <source>
        <strain evidence="5 6">76713</strain>
    </source>
</reference>
<comment type="caution">
    <text evidence="5">The sequence shown here is derived from an EMBL/GenBank/DDBJ whole genome shotgun (WGS) entry which is preliminary data.</text>
</comment>
<dbReference type="STRING" id="1035.BN961_03857"/>
<dbReference type="AlphaFoldDB" id="A0A090MVB3"/>
<evidence type="ECO:0000313" key="5">
    <source>
        <dbReference type="EMBL" id="CEG10417.1"/>
    </source>
</evidence>
<dbReference type="InterPro" id="IPR036388">
    <property type="entry name" value="WH-like_DNA-bd_sf"/>
</dbReference>
<proteinExistence type="predicted"/>
<dbReference type="GO" id="GO:0003700">
    <property type="term" value="F:DNA-binding transcription factor activity"/>
    <property type="evidence" value="ECO:0007669"/>
    <property type="project" value="InterPro"/>
</dbReference>